<dbReference type="AlphaFoldDB" id="A0A9P6JTL7"/>
<dbReference type="EMBL" id="MU157829">
    <property type="protein sequence ID" value="KAF9533282.1"/>
    <property type="molecule type" value="Genomic_DNA"/>
</dbReference>
<feature type="compositionally biased region" description="Low complexity" evidence="1">
    <location>
        <begin position="266"/>
        <end position="288"/>
    </location>
</feature>
<keyword evidence="2" id="KW-0812">Transmembrane</keyword>
<evidence type="ECO:0000256" key="2">
    <source>
        <dbReference type="SAM" id="Phobius"/>
    </source>
</evidence>
<dbReference type="OrthoDB" id="3256943at2759"/>
<feature type="region of interest" description="Disordered" evidence="1">
    <location>
        <begin position="1"/>
        <end position="23"/>
    </location>
</feature>
<feature type="compositionally biased region" description="Acidic residues" evidence="1">
    <location>
        <begin position="237"/>
        <end position="247"/>
    </location>
</feature>
<comment type="caution">
    <text evidence="3">The sequence shown here is derived from an EMBL/GenBank/DDBJ whole genome shotgun (WGS) entry which is preliminary data.</text>
</comment>
<name>A0A9P6JTL7_9AGAR</name>
<protein>
    <submittedName>
        <fullName evidence="3">Uncharacterized protein</fullName>
    </submittedName>
</protein>
<proteinExistence type="predicted"/>
<feature type="compositionally biased region" description="Low complexity" evidence="1">
    <location>
        <begin position="1"/>
        <end position="16"/>
    </location>
</feature>
<reference evidence="3" key="1">
    <citation type="submission" date="2020-11" db="EMBL/GenBank/DDBJ databases">
        <authorList>
            <consortium name="DOE Joint Genome Institute"/>
            <person name="Ahrendt S."/>
            <person name="Riley R."/>
            <person name="Andreopoulos W."/>
            <person name="Labutti K."/>
            <person name="Pangilinan J."/>
            <person name="Ruiz-Duenas F.J."/>
            <person name="Barrasa J.M."/>
            <person name="Sanchez-Garcia M."/>
            <person name="Camarero S."/>
            <person name="Miyauchi S."/>
            <person name="Serrano A."/>
            <person name="Linde D."/>
            <person name="Babiker R."/>
            <person name="Drula E."/>
            <person name="Ayuso-Fernandez I."/>
            <person name="Pacheco R."/>
            <person name="Padilla G."/>
            <person name="Ferreira P."/>
            <person name="Barriuso J."/>
            <person name="Kellner H."/>
            <person name="Castanera R."/>
            <person name="Alfaro M."/>
            <person name="Ramirez L."/>
            <person name="Pisabarro A.G."/>
            <person name="Kuo A."/>
            <person name="Tritt A."/>
            <person name="Lipzen A."/>
            <person name="He G."/>
            <person name="Yan M."/>
            <person name="Ng V."/>
            <person name="Cullen D."/>
            <person name="Martin F."/>
            <person name="Rosso M.-N."/>
            <person name="Henrissat B."/>
            <person name="Hibbett D."/>
            <person name="Martinez A.T."/>
            <person name="Grigoriev I.V."/>
        </authorList>
    </citation>
    <scope>NUCLEOTIDE SEQUENCE</scope>
    <source>
        <strain evidence="3">CBS 506.95</strain>
    </source>
</reference>
<feature type="region of interest" description="Disordered" evidence="1">
    <location>
        <begin position="263"/>
        <end position="294"/>
    </location>
</feature>
<evidence type="ECO:0000256" key="1">
    <source>
        <dbReference type="SAM" id="MobiDB-lite"/>
    </source>
</evidence>
<evidence type="ECO:0000313" key="4">
    <source>
        <dbReference type="Proteomes" id="UP000807306"/>
    </source>
</evidence>
<sequence>MSSQSPSSPPVASQSSKSDDGHPPGSSNNLYLVTFLATLFLLLFVSCAIVLRSYIFRRRYQRRLEEAMAAGMLLAPRAQGSKRKRFGSKPKMFDAWLTDGGEIWDEMTPLAAQSVFVKRKYKEGTGPKAAGDGQLSPGFVEIMPNAPPPRPTAPLHSGVRTLLQRFRRQPDPPTPTLEPDGVDLEGAGTSAPTTTTTAPGSYKVRVEMLQVSVLVAMPSPTRRRRKNRIADSKQSFDDIEEDGEEPLPDIAFGITRVNYRQPKISTTPLGTPVGTPATAAQTPAEPQANYGSYF</sequence>
<feature type="region of interest" description="Disordered" evidence="1">
    <location>
        <begin position="221"/>
        <end position="247"/>
    </location>
</feature>
<evidence type="ECO:0000313" key="3">
    <source>
        <dbReference type="EMBL" id="KAF9533282.1"/>
    </source>
</evidence>
<organism evidence="3 4">
    <name type="scientific">Crepidotus variabilis</name>
    <dbReference type="NCBI Taxonomy" id="179855"/>
    <lineage>
        <taxon>Eukaryota</taxon>
        <taxon>Fungi</taxon>
        <taxon>Dikarya</taxon>
        <taxon>Basidiomycota</taxon>
        <taxon>Agaricomycotina</taxon>
        <taxon>Agaricomycetes</taxon>
        <taxon>Agaricomycetidae</taxon>
        <taxon>Agaricales</taxon>
        <taxon>Agaricineae</taxon>
        <taxon>Crepidotaceae</taxon>
        <taxon>Crepidotus</taxon>
    </lineage>
</organism>
<gene>
    <name evidence="3" type="ORF">CPB83DRAFT_890380</name>
</gene>
<dbReference type="Proteomes" id="UP000807306">
    <property type="component" value="Unassembled WGS sequence"/>
</dbReference>
<keyword evidence="2" id="KW-1133">Transmembrane helix</keyword>
<keyword evidence="4" id="KW-1185">Reference proteome</keyword>
<keyword evidence="2" id="KW-0472">Membrane</keyword>
<feature type="region of interest" description="Disordered" evidence="1">
    <location>
        <begin position="167"/>
        <end position="198"/>
    </location>
</feature>
<accession>A0A9P6JTL7</accession>
<feature type="compositionally biased region" description="Low complexity" evidence="1">
    <location>
        <begin position="186"/>
        <end position="198"/>
    </location>
</feature>
<feature type="transmembrane region" description="Helical" evidence="2">
    <location>
        <begin position="30"/>
        <end position="55"/>
    </location>
</feature>